<keyword evidence="5" id="KW-0560">Oxidoreductase</keyword>
<dbReference type="PANTHER" id="PTHR42784">
    <property type="entry name" value="PYRANOSE 2-OXIDASE"/>
    <property type="match status" value="1"/>
</dbReference>
<reference evidence="9" key="1">
    <citation type="journal article" date="2019" name="Int. J. Syst. Evol. Microbiol.">
        <title>The Global Catalogue of Microorganisms (GCM) 10K type strain sequencing project: providing services to taxonomists for standard genome sequencing and annotation.</title>
        <authorList>
            <consortium name="The Broad Institute Genomics Platform"/>
            <consortium name="The Broad Institute Genome Sequencing Center for Infectious Disease"/>
            <person name="Wu L."/>
            <person name="Ma J."/>
        </authorList>
    </citation>
    <scope>NUCLEOTIDE SEQUENCE [LARGE SCALE GENOMIC DNA]</scope>
    <source>
        <strain evidence="9">KCTC 52473</strain>
    </source>
</reference>
<evidence type="ECO:0000256" key="4">
    <source>
        <dbReference type="ARBA" id="ARBA00022827"/>
    </source>
</evidence>
<dbReference type="Gene3D" id="3.50.50.60">
    <property type="entry name" value="FAD/NAD(P)-binding domain"/>
    <property type="match status" value="2"/>
</dbReference>
<evidence type="ECO:0000256" key="2">
    <source>
        <dbReference type="ARBA" id="ARBA00010790"/>
    </source>
</evidence>
<evidence type="ECO:0000313" key="9">
    <source>
        <dbReference type="Proteomes" id="UP001595478"/>
    </source>
</evidence>
<dbReference type="InterPro" id="IPR051473">
    <property type="entry name" value="P2Ox-like"/>
</dbReference>
<name>A0ABV7FP22_9ALTE</name>
<keyword evidence="9" id="KW-1185">Reference proteome</keyword>
<evidence type="ECO:0000256" key="1">
    <source>
        <dbReference type="ARBA" id="ARBA00001974"/>
    </source>
</evidence>
<dbReference type="PANTHER" id="PTHR42784:SF1">
    <property type="entry name" value="PYRANOSE 2-OXIDASE"/>
    <property type="match status" value="1"/>
</dbReference>
<protein>
    <submittedName>
        <fullName evidence="8">GMC oxidoreductase</fullName>
    </submittedName>
</protein>
<comment type="cofactor">
    <cofactor evidence="1">
        <name>FAD</name>
        <dbReference type="ChEBI" id="CHEBI:57692"/>
    </cofactor>
</comment>
<feature type="domain" description="Glucose-methanol-choline oxidoreductase C-terminal" evidence="7">
    <location>
        <begin position="269"/>
        <end position="328"/>
    </location>
</feature>
<evidence type="ECO:0000256" key="5">
    <source>
        <dbReference type="ARBA" id="ARBA00023002"/>
    </source>
</evidence>
<keyword evidence="3" id="KW-0285">Flavoprotein</keyword>
<keyword evidence="4" id="KW-0274">FAD</keyword>
<dbReference type="Pfam" id="PF00732">
    <property type="entry name" value="GMC_oxred_N"/>
    <property type="match status" value="1"/>
</dbReference>
<comment type="caution">
    <text evidence="8">The sequence shown here is derived from an EMBL/GenBank/DDBJ whole genome shotgun (WGS) entry which is preliminary data.</text>
</comment>
<organism evidence="8 9">
    <name type="scientific">Agaribacter flavus</name>
    <dbReference type="NCBI Taxonomy" id="1902781"/>
    <lineage>
        <taxon>Bacteria</taxon>
        <taxon>Pseudomonadati</taxon>
        <taxon>Pseudomonadota</taxon>
        <taxon>Gammaproteobacteria</taxon>
        <taxon>Alteromonadales</taxon>
        <taxon>Alteromonadaceae</taxon>
        <taxon>Agaribacter</taxon>
    </lineage>
</organism>
<dbReference type="InterPro" id="IPR007867">
    <property type="entry name" value="GMC_OxRtase_C"/>
</dbReference>
<dbReference type="EMBL" id="JBHRSW010000006">
    <property type="protein sequence ID" value="MFC3121013.1"/>
    <property type="molecule type" value="Genomic_DNA"/>
</dbReference>
<dbReference type="InterPro" id="IPR036188">
    <property type="entry name" value="FAD/NAD-bd_sf"/>
</dbReference>
<dbReference type="SUPFAM" id="SSF51905">
    <property type="entry name" value="FAD/NAD(P)-binding domain"/>
    <property type="match status" value="1"/>
</dbReference>
<gene>
    <name evidence="8" type="ORF">ACFOHL_05240</name>
</gene>
<evidence type="ECO:0000259" key="7">
    <source>
        <dbReference type="Pfam" id="PF05199"/>
    </source>
</evidence>
<dbReference type="RefSeq" id="WP_376919150.1">
    <property type="nucleotide sequence ID" value="NZ_JBHRSW010000006.1"/>
</dbReference>
<sequence>MSGSESNHPPCQTTGTCKYCPFGARYAAANYLDDLQTFYDYPNLQIISNAAVESLIMSDKDTVKGVNYIDKNLDLHSVKELYAKQVILAAGAIESSKILLRSQNENWPNGIGNNHDLVGRNLITHPYLMFEAELPENPLGLMPEMDFPTMVSRHFDSPEEQTNGKYIIVNPPSSIGVKLAQEMQNGKPLAVIRDELTGKTKLQLHVLVEIFSQRDNRLYNISKRNHIGLQETAIEFDQGPDFDPRIQQIQLDIEKIFTAMGAQHTRLKTISWRADHAACTTRMASSPELGVVDKNLQVFGVNNLFVCSNSSFSSLGAVNPTLTLSSLALRLGDYLNNNVLNSPQNECQQADNKEVN</sequence>
<evidence type="ECO:0000256" key="3">
    <source>
        <dbReference type="ARBA" id="ARBA00022630"/>
    </source>
</evidence>
<evidence type="ECO:0000259" key="6">
    <source>
        <dbReference type="Pfam" id="PF00732"/>
    </source>
</evidence>
<feature type="domain" description="Glucose-methanol-choline oxidoreductase N-terminal" evidence="6">
    <location>
        <begin position="6"/>
        <end position="126"/>
    </location>
</feature>
<evidence type="ECO:0000313" key="8">
    <source>
        <dbReference type="EMBL" id="MFC3121013.1"/>
    </source>
</evidence>
<comment type="similarity">
    <text evidence="2">Belongs to the GMC oxidoreductase family.</text>
</comment>
<proteinExistence type="inferred from homology"/>
<accession>A0ABV7FP22</accession>
<dbReference type="Pfam" id="PF05199">
    <property type="entry name" value="GMC_oxred_C"/>
    <property type="match status" value="1"/>
</dbReference>
<dbReference type="InterPro" id="IPR000172">
    <property type="entry name" value="GMC_OxRdtase_N"/>
</dbReference>
<dbReference type="Proteomes" id="UP001595478">
    <property type="component" value="Unassembled WGS sequence"/>
</dbReference>